<evidence type="ECO:0000313" key="2">
    <source>
        <dbReference type="EMBL" id="KAK0135546.1"/>
    </source>
</evidence>
<evidence type="ECO:0000256" key="1">
    <source>
        <dbReference type="SAM" id="MobiDB-lite"/>
    </source>
</evidence>
<feature type="region of interest" description="Disordered" evidence="1">
    <location>
        <begin position="85"/>
        <end position="112"/>
    </location>
</feature>
<sequence length="459" mass="51758">MSAPTHLRVRQVYKLTLPDEIPSTVDKLLAAAQNHFQLEGSYTVMHMDKDFDNQFFTLTSTDVVNDKDTIKLVETEPSVILTLTPISEPSASSTPVPLDQSQDESSSASSSDTIILQPSAEYRSEPWPTNVVIPSFSYGVEMILEAGNQAYQRDGSLLQDPSIYSDILEKLAEAIYHNQAYPSALQQLEVVEALLNKHPYLKERGTYSGTYGKLKRRNVPCPELHINSLKGKSPGERHPAKNCKKPKRAEVNFLPPYPSGETNDSLERDRQELLNEVKKDNAKLIKEKMANTFSYRRLKVVSDSPAAADFKERWPALFCEAEIKEEFGRITTIPLEQTFMHKLDEYTPKVIKLIKGKGGLVGIKMRPLLDRLSQKQSIEMRHETVIRSLILYLGEKEEELFEDCLEDSRSDVSNHILKILVVHGADEDPVDVSILVEGHEILVQQGATVLRTLAHCSWD</sequence>
<dbReference type="PANTHER" id="PTHR31025">
    <property type="entry name" value="SI:CH211-196P9.1-RELATED"/>
    <property type="match status" value="1"/>
</dbReference>
<evidence type="ECO:0008006" key="4">
    <source>
        <dbReference type="Google" id="ProtNLM"/>
    </source>
</evidence>
<feature type="compositionally biased region" description="Low complexity" evidence="1">
    <location>
        <begin position="99"/>
        <end position="112"/>
    </location>
</feature>
<dbReference type="Proteomes" id="UP001174136">
    <property type="component" value="Unassembled WGS sequence"/>
</dbReference>
<gene>
    <name evidence="2" type="ORF">N1851_028591</name>
</gene>
<organism evidence="2 3">
    <name type="scientific">Merluccius polli</name>
    <name type="common">Benguela hake</name>
    <name type="synonym">Merluccius cadenati</name>
    <dbReference type="NCBI Taxonomy" id="89951"/>
    <lineage>
        <taxon>Eukaryota</taxon>
        <taxon>Metazoa</taxon>
        <taxon>Chordata</taxon>
        <taxon>Craniata</taxon>
        <taxon>Vertebrata</taxon>
        <taxon>Euteleostomi</taxon>
        <taxon>Actinopterygii</taxon>
        <taxon>Neopterygii</taxon>
        <taxon>Teleostei</taxon>
        <taxon>Neoteleostei</taxon>
        <taxon>Acanthomorphata</taxon>
        <taxon>Zeiogadaria</taxon>
        <taxon>Gadariae</taxon>
        <taxon>Gadiformes</taxon>
        <taxon>Gadoidei</taxon>
        <taxon>Merlucciidae</taxon>
        <taxon>Merluccius</taxon>
    </lineage>
</organism>
<feature type="compositionally biased region" description="Polar residues" evidence="1">
    <location>
        <begin position="85"/>
        <end position="95"/>
    </location>
</feature>
<protein>
    <recommendedName>
        <fullName evidence="4">PB1 domain-containing protein</fullName>
    </recommendedName>
</protein>
<keyword evidence="3" id="KW-1185">Reference proteome</keyword>
<feature type="region of interest" description="Disordered" evidence="1">
    <location>
        <begin position="228"/>
        <end position="266"/>
    </location>
</feature>
<dbReference type="PANTHER" id="PTHR31025:SF25">
    <property type="entry name" value="ZINC FINGER (C2H2)-60"/>
    <property type="match status" value="1"/>
</dbReference>
<accession>A0AA47NRE1</accession>
<name>A0AA47NRE1_MERPO</name>
<reference evidence="2" key="1">
    <citation type="journal article" date="2023" name="Front. Mar. Sci.">
        <title>A new Merluccius polli reference genome to investigate the effects of global change in West African waters.</title>
        <authorList>
            <person name="Mateo J.L."/>
            <person name="Blanco-Fernandez C."/>
            <person name="Garcia-Vazquez E."/>
            <person name="Machado-Schiaffino G."/>
        </authorList>
    </citation>
    <scope>NUCLEOTIDE SEQUENCE</scope>
    <source>
        <strain evidence="2">C29</strain>
        <tissue evidence="2">Fin</tissue>
    </source>
</reference>
<proteinExistence type="predicted"/>
<dbReference type="EMBL" id="JAOPHQ010005418">
    <property type="protein sequence ID" value="KAK0135546.1"/>
    <property type="molecule type" value="Genomic_DNA"/>
</dbReference>
<comment type="caution">
    <text evidence="2">The sequence shown here is derived from an EMBL/GenBank/DDBJ whole genome shotgun (WGS) entry which is preliminary data.</text>
</comment>
<dbReference type="AlphaFoldDB" id="A0AA47NRE1"/>
<evidence type="ECO:0000313" key="3">
    <source>
        <dbReference type="Proteomes" id="UP001174136"/>
    </source>
</evidence>